<evidence type="ECO:0000256" key="5">
    <source>
        <dbReference type="SAM" id="MobiDB-lite"/>
    </source>
</evidence>
<comment type="catalytic activity">
    <reaction evidence="1">
        <text>a monocarboxylic acid amide + H2O = a monocarboxylate + NH4(+)</text>
        <dbReference type="Rhea" id="RHEA:12020"/>
        <dbReference type="ChEBI" id="CHEBI:15377"/>
        <dbReference type="ChEBI" id="CHEBI:28938"/>
        <dbReference type="ChEBI" id="CHEBI:35757"/>
        <dbReference type="ChEBI" id="CHEBI:83628"/>
        <dbReference type="EC" id="3.5.1.4"/>
    </reaction>
</comment>
<proteinExistence type="inferred from homology"/>
<dbReference type="Proteomes" id="UP000027238">
    <property type="component" value="Unassembled WGS sequence"/>
</dbReference>
<comment type="caution">
    <text evidence="8">The sequence shown here is derived from an EMBL/GenBank/DDBJ whole genome shotgun (WGS) entry which is preliminary data.</text>
</comment>
<dbReference type="Gene3D" id="3.90.1300.10">
    <property type="entry name" value="Amidase signature (AS) domain"/>
    <property type="match status" value="1"/>
</dbReference>
<evidence type="ECO:0000256" key="3">
    <source>
        <dbReference type="ARBA" id="ARBA00012922"/>
    </source>
</evidence>
<dbReference type="SUPFAM" id="SSF75304">
    <property type="entry name" value="Amidase signature (AS) enzymes"/>
    <property type="match status" value="1"/>
</dbReference>
<feature type="domain" description="Dienelactone hydrolase" evidence="7">
    <location>
        <begin position="34"/>
        <end position="235"/>
    </location>
</feature>
<dbReference type="HOGENOM" id="CLU_339796_0_0_1"/>
<dbReference type="AlphaFoldDB" id="A0A066XYI5"/>
<dbReference type="eggNOG" id="KOG3043">
    <property type="taxonomic scope" value="Eukaryota"/>
</dbReference>
<evidence type="ECO:0000256" key="4">
    <source>
        <dbReference type="ARBA" id="ARBA00022801"/>
    </source>
</evidence>
<dbReference type="InterPro" id="IPR023631">
    <property type="entry name" value="Amidase_dom"/>
</dbReference>
<dbReference type="InterPro" id="IPR036928">
    <property type="entry name" value="AS_sf"/>
</dbReference>
<dbReference type="PANTHER" id="PTHR46072">
    <property type="entry name" value="AMIDASE-RELATED-RELATED"/>
    <property type="match status" value="1"/>
</dbReference>
<feature type="compositionally biased region" description="Basic and acidic residues" evidence="5">
    <location>
        <begin position="258"/>
        <end position="281"/>
    </location>
</feature>
<evidence type="ECO:0000256" key="2">
    <source>
        <dbReference type="ARBA" id="ARBA00009199"/>
    </source>
</evidence>
<dbReference type="InterPro" id="IPR002925">
    <property type="entry name" value="Dienelactn_hydro"/>
</dbReference>
<gene>
    <name evidence="8" type="ORF">CSUB01_10356</name>
</gene>
<dbReference type="OrthoDB" id="1393670at2759"/>
<dbReference type="Pfam" id="PF01425">
    <property type="entry name" value="Amidase"/>
    <property type="match status" value="1"/>
</dbReference>
<evidence type="ECO:0000313" key="9">
    <source>
        <dbReference type="Proteomes" id="UP000027238"/>
    </source>
</evidence>
<dbReference type="Gene3D" id="3.40.50.1820">
    <property type="entry name" value="alpha/beta hydrolase"/>
    <property type="match status" value="1"/>
</dbReference>
<dbReference type="Pfam" id="PF01738">
    <property type="entry name" value="DLH"/>
    <property type="match status" value="1"/>
</dbReference>
<reference evidence="9" key="1">
    <citation type="journal article" date="2014" name="Genome Announc.">
        <title>Draft genome sequence of Colletotrichum sublineola, a destructive pathogen of cultivated sorghum.</title>
        <authorList>
            <person name="Baroncelli R."/>
            <person name="Sanz-Martin J.M."/>
            <person name="Rech G.E."/>
            <person name="Sukno S.A."/>
            <person name="Thon M.R."/>
        </authorList>
    </citation>
    <scope>NUCLEOTIDE SEQUENCE [LARGE SCALE GENOMIC DNA]</scope>
    <source>
        <strain evidence="9">TX430BB</strain>
    </source>
</reference>
<evidence type="ECO:0000256" key="1">
    <source>
        <dbReference type="ARBA" id="ARBA00001311"/>
    </source>
</evidence>
<keyword evidence="4" id="KW-0378">Hydrolase</keyword>
<sequence>MDNFLAKPAELCCLKGAFHTGEPTGSFEEIEGVATYVARPHPERSNGNVILYFPDAFGFHIKSFLMMDAYAECGYLTLGVDYFLGVPQDSVGNHSASPLDDPDFDFEAWKSKHLTSSEEVAAKWVKNVKAKYGTDDGVKFACVGYCWGARFVCRQLSAEGICKVGAIAHPSFMKERDVFNVDEPIFFSVPTTDELFAPTERGRTVEILTERAKRFNMQIFSGVDHGFAMNGSSKYRVMCESGTMENPTDETSGGRVSGQRDRDDEWGPRRTEQRHLEESKRGRTPYYPCNQSGNAVMTGSEHSANKHRSWTEVAAAKRAIRDAQLRKHEPTDGDSASARLGVDVVDIEALTDLLRLGRVSAEELIHAYIARACDAQRKTNCLTETCFDDALERARQLDEFQRTRGRLVGPLHGVPISVKDQVNIKGLASTLGYVANAFTAAKEDAPLVHTLKQLGAVIITKTNVPQSIMWCETDNPLWGLTTHPANPKLTPGGSSGGEAALLALGGSLIGWGTDIGGSIRIPSHMNGLWGLKPSSRRLSYRGVMNSQEGQQYVSSAIGPMARSLSSLTAVTKLVIEAGPSTTDPQIPPLPWRDDVFRESSSRRLVVGAMLDDGVVRVHPPIERVFRELVAKLQAASHEIVEWDTSLNEECIQILKVNHTGAKHECYAADGGEDIRKAVAEGGEPFMSGVQEFVDLGHPISVYQYWQLNKRKVAMQQSYHDMWDSVKSPSGRPVDVLLVPTMPHTAVPHGSCRWLGYTKLFNLLDYTALAFPAGKASQDLDGSISPHHTPRNAHDAWNWGLYDPVAMDGLPVGLQIVGRRFEEEKVLGAAQQIRQLL</sequence>
<dbReference type="STRING" id="1173701.A0A066XYI5"/>
<dbReference type="PROSITE" id="PS00571">
    <property type="entry name" value="AMIDASES"/>
    <property type="match status" value="1"/>
</dbReference>
<dbReference type="OMA" id="HGSCRWL"/>
<dbReference type="GO" id="GO:0004040">
    <property type="term" value="F:amidase activity"/>
    <property type="evidence" value="ECO:0007669"/>
    <property type="project" value="UniProtKB-EC"/>
</dbReference>
<evidence type="ECO:0000313" key="8">
    <source>
        <dbReference type="EMBL" id="KDN70846.1"/>
    </source>
</evidence>
<keyword evidence="9" id="KW-1185">Reference proteome</keyword>
<dbReference type="SUPFAM" id="SSF53474">
    <property type="entry name" value="alpha/beta-Hydrolases"/>
    <property type="match status" value="1"/>
</dbReference>
<evidence type="ECO:0000259" key="6">
    <source>
        <dbReference type="Pfam" id="PF01425"/>
    </source>
</evidence>
<dbReference type="InterPro" id="IPR020556">
    <property type="entry name" value="Amidase_CS"/>
</dbReference>
<organism evidence="8 9">
    <name type="scientific">Colletotrichum sublineola</name>
    <name type="common">Sorghum anthracnose fungus</name>
    <dbReference type="NCBI Taxonomy" id="1173701"/>
    <lineage>
        <taxon>Eukaryota</taxon>
        <taxon>Fungi</taxon>
        <taxon>Dikarya</taxon>
        <taxon>Ascomycota</taxon>
        <taxon>Pezizomycotina</taxon>
        <taxon>Sordariomycetes</taxon>
        <taxon>Hypocreomycetidae</taxon>
        <taxon>Glomerellales</taxon>
        <taxon>Glomerellaceae</taxon>
        <taxon>Colletotrichum</taxon>
        <taxon>Colletotrichum graminicola species complex</taxon>
    </lineage>
</organism>
<dbReference type="InterPro" id="IPR029058">
    <property type="entry name" value="AB_hydrolase_fold"/>
</dbReference>
<dbReference type="EMBL" id="JMSE01000281">
    <property type="protein sequence ID" value="KDN70846.1"/>
    <property type="molecule type" value="Genomic_DNA"/>
</dbReference>
<feature type="domain" description="Amidase" evidence="6">
    <location>
        <begin position="363"/>
        <end position="826"/>
    </location>
</feature>
<dbReference type="eggNOG" id="KOG1212">
    <property type="taxonomic scope" value="Eukaryota"/>
</dbReference>
<comment type="similarity">
    <text evidence="2">Belongs to the amidase family.</text>
</comment>
<accession>A0A066XYI5</accession>
<name>A0A066XYI5_COLSU</name>
<feature type="region of interest" description="Disordered" evidence="5">
    <location>
        <begin position="242"/>
        <end position="289"/>
    </location>
</feature>
<dbReference type="EC" id="3.5.1.4" evidence="3"/>
<dbReference type="PANTHER" id="PTHR46072:SF2">
    <property type="entry name" value="AMIDASE (EUROFUNG)"/>
    <property type="match status" value="1"/>
</dbReference>
<protein>
    <recommendedName>
        <fullName evidence="3">amidase</fullName>
        <ecNumber evidence="3">3.5.1.4</ecNumber>
    </recommendedName>
</protein>
<evidence type="ECO:0000259" key="7">
    <source>
        <dbReference type="Pfam" id="PF01738"/>
    </source>
</evidence>